<keyword evidence="16" id="KW-1185">Reference proteome</keyword>
<dbReference type="InterPro" id="IPR041577">
    <property type="entry name" value="RT_RNaseH_2"/>
</dbReference>
<evidence type="ECO:0000259" key="14">
    <source>
        <dbReference type="PROSITE" id="PS50878"/>
    </source>
</evidence>
<keyword evidence="5" id="KW-0255">Endonuclease</keyword>
<dbReference type="CDD" id="cd01647">
    <property type="entry name" value="RT_LTR"/>
    <property type="match status" value="1"/>
</dbReference>
<feature type="domain" description="Peptidase A2" evidence="13">
    <location>
        <begin position="88"/>
        <end position="102"/>
    </location>
</feature>
<keyword evidence="11" id="KW-0511">Multifunctional enzyme</keyword>
<evidence type="ECO:0000256" key="3">
    <source>
        <dbReference type="ARBA" id="ARBA00022695"/>
    </source>
</evidence>
<dbReference type="Pfam" id="PF17919">
    <property type="entry name" value="RT_RNaseH_2"/>
    <property type="match status" value="1"/>
</dbReference>
<keyword evidence="6" id="KW-0378">Hydrolase</keyword>
<dbReference type="PROSITE" id="PS50175">
    <property type="entry name" value="ASP_PROT_RETROV"/>
    <property type="match status" value="1"/>
</dbReference>
<dbReference type="GO" id="GO:0003723">
    <property type="term" value="F:RNA binding"/>
    <property type="evidence" value="ECO:0007669"/>
    <property type="project" value="UniProtKB-KW"/>
</dbReference>
<dbReference type="OrthoDB" id="775972at2759"/>
<dbReference type="InterPro" id="IPR001995">
    <property type="entry name" value="Peptidase_A2_cat"/>
</dbReference>
<evidence type="ECO:0000256" key="6">
    <source>
        <dbReference type="ARBA" id="ARBA00022801"/>
    </source>
</evidence>
<dbReference type="InterPro" id="IPR043128">
    <property type="entry name" value="Rev_trsase/Diguanyl_cyclase"/>
</dbReference>
<evidence type="ECO:0000256" key="4">
    <source>
        <dbReference type="ARBA" id="ARBA00022722"/>
    </source>
</evidence>
<dbReference type="GO" id="GO:0003964">
    <property type="term" value="F:RNA-directed DNA polymerase activity"/>
    <property type="evidence" value="ECO:0007669"/>
    <property type="project" value="UniProtKB-KW"/>
</dbReference>
<keyword evidence="8" id="KW-0694">RNA-binding</keyword>
<proteinExistence type="predicted"/>
<dbReference type="GO" id="GO:0004519">
    <property type="term" value="F:endonuclease activity"/>
    <property type="evidence" value="ECO:0007669"/>
    <property type="project" value="UniProtKB-KW"/>
</dbReference>
<evidence type="ECO:0000256" key="8">
    <source>
        <dbReference type="ARBA" id="ARBA00022884"/>
    </source>
</evidence>
<dbReference type="AlphaFoldDB" id="A0A2G8JRY6"/>
<dbReference type="SUPFAM" id="SSF50630">
    <property type="entry name" value="Acid proteases"/>
    <property type="match status" value="1"/>
</dbReference>
<evidence type="ECO:0000256" key="1">
    <source>
        <dbReference type="ARBA" id="ARBA00022670"/>
    </source>
</evidence>
<dbReference type="GO" id="GO:0015074">
    <property type="term" value="P:DNA integration"/>
    <property type="evidence" value="ECO:0007669"/>
    <property type="project" value="UniProtKB-KW"/>
</dbReference>
<dbReference type="GO" id="GO:0006508">
    <property type="term" value="P:proteolysis"/>
    <property type="evidence" value="ECO:0007669"/>
    <property type="project" value="UniProtKB-KW"/>
</dbReference>
<evidence type="ECO:0000256" key="11">
    <source>
        <dbReference type="ARBA" id="ARBA00023268"/>
    </source>
</evidence>
<dbReference type="InterPro" id="IPR021109">
    <property type="entry name" value="Peptidase_aspartic_dom_sf"/>
</dbReference>
<name>A0A2G8JRY6_STIJA</name>
<evidence type="ECO:0000259" key="13">
    <source>
        <dbReference type="PROSITE" id="PS50175"/>
    </source>
</evidence>
<comment type="caution">
    <text evidence="15">The sequence shown here is derived from an EMBL/GenBank/DDBJ whole genome shotgun (WGS) entry which is preliminary data.</text>
</comment>
<dbReference type="CDD" id="cd00303">
    <property type="entry name" value="retropepsin_like"/>
    <property type="match status" value="1"/>
</dbReference>
<dbReference type="Gene3D" id="2.40.70.10">
    <property type="entry name" value="Acid Proteases"/>
    <property type="match status" value="1"/>
</dbReference>
<dbReference type="EMBL" id="MRZV01001348">
    <property type="protein sequence ID" value="PIK38532.1"/>
    <property type="molecule type" value="Genomic_DNA"/>
</dbReference>
<dbReference type="PANTHER" id="PTHR37984">
    <property type="entry name" value="PROTEIN CBG26694"/>
    <property type="match status" value="1"/>
</dbReference>
<dbReference type="InterPro" id="IPR043502">
    <property type="entry name" value="DNA/RNA_pol_sf"/>
</dbReference>
<dbReference type="Proteomes" id="UP000230750">
    <property type="component" value="Unassembled WGS sequence"/>
</dbReference>
<keyword evidence="7" id="KW-0460">Magnesium</keyword>
<dbReference type="Gene3D" id="3.30.70.270">
    <property type="match status" value="2"/>
</dbReference>
<dbReference type="Gene3D" id="3.10.10.10">
    <property type="entry name" value="HIV Type 1 Reverse Transcriptase, subunit A, domain 1"/>
    <property type="match status" value="1"/>
</dbReference>
<dbReference type="InterPro" id="IPR050951">
    <property type="entry name" value="Retrovirus_Pol_polyprotein"/>
</dbReference>
<reference evidence="15 16" key="1">
    <citation type="journal article" date="2017" name="PLoS Biol.">
        <title>The sea cucumber genome provides insights into morphological evolution and visceral regeneration.</title>
        <authorList>
            <person name="Zhang X."/>
            <person name="Sun L."/>
            <person name="Yuan J."/>
            <person name="Sun Y."/>
            <person name="Gao Y."/>
            <person name="Zhang L."/>
            <person name="Li S."/>
            <person name="Dai H."/>
            <person name="Hamel J.F."/>
            <person name="Liu C."/>
            <person name="Yu Y."/>
            <person name="Liu S."/>
            <person name="Lin W."/>
            <person name="Guo K."/>
            <person name="Jin S."/>
            <person name="Xu P."/>
            <person name="Storey K.B."/>
            <person name="Huan P."/>
            <person name="Zhang T."/>
            <person name="Zhou Y."/>
            <person name="Zhang J."/>
            <person name="Lin C."/>
            <person name="Li X."/>
            <person name="Xing L."/>
            <person name="Huo D."/>
            <person name="Sun M."/>
            <person name="Wang L."/>
            <person name="Mercier A."/>
            <person name="Li F."/>
            <person name="Yang H."/>
            <person name="Xiang J."/>
        </authorList>
    </citation>
    <scope>NUCLEOTIDE SEQUENCE [LARGE SCALE GENOMIC DNA]</scope>
    <source>
        <strain evidence="15">Shaxun</strain>
        <tissue evidence="15">Muscle</tissue>
    </source>
</reference>
<protein>
    <submittedName>
        <fullName evidence="15">Retrovirus-related Pol polyprotein from transposon</fullName>
    </submittedName>
</protein>
<evidence type="ECO:0000256" key="10">
    <source>
        <dbReference type="ARBA" id="ARBA00022918"/>
    </source>
</evidence>
<dbReference type="Pfam" id="PF00078">
    <property type="entry name" value="RVT_1"/>
    <property type="match status" value="1"/>
</dbReference>
<dbReference type="PROSITE" id="PS00141">
    <property type="entry name" value="ASP_PROTEASE"/>
    <property type="match status" value="1"/>
</dbReference>
<dbReference type="Pfam" id="PF13975">
    <property type="entry name" value="gag-asp_proteas"/>
    <property type="match status" value="1"/>
</dbReference>
<keyword evidence="1" id="KW-0645">Protease</keyword>
<dbReference type="InterPro" id="IPR001969">
    <property type="entry name" value="Aspartic_peptidase_AS"/>
</dbReference>
<feature type="domain" description="Reverse transcriptase" evidence="14">
    <location>
        <begin position="377"/>
        <end position="556"/>
    </location>
</feature>
<dbReference type="PROSITE" id="PS50878">
    <property type="entry name" value="RT_POL"/>
    <property type="match status" value="1"/>
</dbReference>
<evidence type="ECO:0000256" key="9">
    <source>
        <dbReference type="ARBA" id="ARBA00022908"/>
    </source>
</evidence>
<dbReference type="InterPro" id="IPR000477">
    <property type="entry name" value="RT_dom"/>
</dbReference>
<evidence type="ECO:0000256" key="12">
    <source>
        <dbReference type="SAM" id="MobiDB-lite"/>
    </source>
</evidence>
<keyword evidence="4" id="KW-0540">Nuclease</keyword>
<keyword evidence="9" id="KW-0229">DNA integration</keyword>
<keyword evidence="2" id="KW-0808">Transferase</keyword>
<gene>
    <name evidence="15" type="ORF">BSL78_24625</name>
</gene>
<dbReference type="PANTHER" id="PTHR37984:SF5">
    <property type="entry name" value="PROTEIN NYNRIN-LIKE"/>
    <property type="match status" value="1"/>
</dbReference>
<sequence length="902" mass="101512">MDLDDALTVAVELEAFGLAESKKLNRKLGVRTIGERQDTNLGKRTLASFDGQRLAGRSDVPDVRISGKAWSTGGKGLYVRGNLAGVPLDFLVDTGADITIVRPEIYQKLSGSNRPELEEVFVEMRVADGRPLVFQGKGMFQLEINGLKVEHEVWVASIDTDGLLGYEFLQKFRCTIDAGLGRLTIGSRHETETKEEFGCFRVAVAETCVVAAGSEKIVTGRPVEEHRYKGAGVIEADEKFTKRHEADNYYQGTMVGSCYAVNVLGGEDNIGLDCHDAKRDGDVENSPSGADFGELAEHVQDLAKRSCNGLDVMQRRRVTKLLKDFADVFAKSPDDLGRTTLAKHRIDTGGAKPVRQAARRLPPTRKEEATTEVKRMLRQDIIEPSSSSWSSPVVLVKKGDGSTRFCVDYRRLNEVTTKDSFPLPRIDDSLDTLAGSKWFSTLDLASGYWQVEVHEDDRYKTAFVTHGGLYQFKVLPFGLCNAPATFERLMERVLRGLQWQTCLLYLDDIIVYGNSFDKAVNRLSEVLTRLREAGLKLSAKKCHLFRTQVTYLGHIVSQDGISPDPRKIESVTEWPTPSSVKHVRSFVGLCSYYRRFIRGFAEICSPLHKLTEKDKKFAWTEECERAFRTLKRSLTTAPVLGYPDETGLFILDTDACDVGIGGFFRNAWKEARKKPLKFLIRTDHGALRFDFEPEGQVARWLEVLLTYDFDIRHRPGKQHGNADALSRRPCGDCKHCERAEAKEAEQDDDYRIVGCNLEKLVVENSASTRQRSDLETAPPEVQSVKKAEQAPEDTPEEGANLDSGGRGQKPAWFHRWSDVELREMQIADKDIGPILLWKEVQDSRPDWAQITAGSPTLKNYWNQWDRLDLKEGVLYRRFESSDGMSVLLQLVAPRRIQEEILI</sequence>
<keyword evidence="10" id="KW-0695">RNA-directed DNA polymerase</keyword>
<feature type="region of interest" description="Disordered" evidence="12">
    <location>
        <begin position="766"/>
        <end position="809"/>
    </location>
</feature>
<evidence type="ECO:0000256" key="5">
    <source>
        <dbReference type="ARBA" id="ARBA00022759"/>
    </source>
</evidence>
<evidence type="ECO:0000256" key="2">
    <source>
        <dbReference type="ARBA" id="ARBA00022679"/>
    </source>
</evidence>
<dbReference type="SUPFAM" id="SSF56672">
    <property type="entry name" value="DNA/RNA polymerases"/>
    <property type="match status" value="1"/>
</dbReference>
<evidence type="ECO:0000313" key="15">
    <source>
        <dbReference type="EMBL" id="PIK38532.1"/>
    </source>
</evidence>
<dbReference type="FunFam" id="3.30.70.270:FF:000020">
    <property type="entry name" value="Transposon Tf2-6 polyprotein-like Protein"/>
    <property type="match status" value="1"/>
</dbReference>
<evidence type="ECO:0000256" key="7">
    <source>
        <dbReference type="ARBA" id="ARBA00022842"/>
    </source>
</evidence>
<dbReference type="GO" id="GO:0004190">
    <property type="term" value="F:aspartic-type endopeptidase activity"/>
    <property type="evidence" value="ECO:0007669"/>
    <property type="project" value="InterPro"/>
</dbReference>
<accession>A0A2G8JRY6</accession>
<keyword evidence="3" id="KW-0548">Nucleotidyltransferase</keyword>
<organism evidence="15 16">
    <name type="scientific">Stichopus japonicus</name>
    <name type="common">Sea cucumber</name>
    <dbReference type="NCBI Taxonomy" id="307972"/>
    <lineage>
        <taxon>Eukaryota</taxon>
        <taxon>Metazoa</taxon>
        <taxon>Echinodermata</taxon>
        <taxon>Eleutherozoa</taxon>
        <taxon>Echinozoa</taxon>
        <taxon>Holothuroidea</taxon>
        <taxon>Aspidochirotacea</taxon>
        <taxon>Aspidochirotida</taxon>
        <taxon>Stichopodidae</taxon>
        <taxon>Apostichopus</taxon>
    </lineage>
</organism>
<dbReference type="FunFam" id="3.10.10.10:FF:000007">
    <property type="entry name" value="Retrovirus-related Pol polyprotein from transposon 17.6-like Protein"/>
    <property type="match status" value="1"/>
</dbReference>
<evidence type="ECO:0000313" key="16">
    <source>
        <dbReference type="Proteomes" id="UP000230750"/>
    </source>
</evidence>